<protein>
    <recommendedName>
        <fullName evidence="1">Cobalamin-independent methionine synthase MetE N-terminal domain-containing protein</fullName>
    </recommendedName>
</protein>
<name>A0ABU0IJ78_9HYPH</name>
<organism evidence="2 3">
    <name type="scientific">Rhizobium paknamense</name>
    <dbReference type="NCBI Taxonomy" id="1206817"/>
    <lineage>
        <taxon>Bacteria</taxon>
        <taxon>Pseudomonadati</taxon>
        <taxon>Pseudomonadota</taxon>
        <taxon>Alphaproteobacteria</taxon>
        <taxon>Hyphomicrobiales</taxon>
        <taxon>Rhizobiaceae</taxon>
        <taxon>Rhizobium/Agrobacterium group</taxon>
        <taxon>Rhizobium</taxon>
    </lineage>
</organism>
<dbReference type="InterPro" id="IPR013215">
    <property type="entry name" value="Cbl-indep_Met_Synth_N"/>
</dbReference>
<dbReference type="PANTHER" id="PTHR30519">
    <property type="entry name" value="5-METHYLTETRAHYDROPTEROYLTRIGLUTAMATE--HOMOCYSTEINE METHYLTRANSFERASE"/>
    <property type="match status" value="1"/>
</dbReference>
<dbReference type="Pfam" id="PF08267">
    <property type="entry name" value="Meth_synt_1"/>
    <property type="match status" value="1"/>
</dbReference>
<evidence type="ECO:0000313" key="2">
    <source>
        <dbReference type="EMBL" id="MDQ0458308.1"/>
    </source>
</evidence>
<dbReference type="Gene3D" id="3.20.20.210">
    <property type="match status" value="1"/>
</dbReference>
<dbReference type="InterPro" id="IPR038071">
    <property type="entry name" value="UROD/MetE-like_sf"/>
</dbReference>
<reference evidence="2 3" key="1">
    <citation type="submission" date="2023-07" db="EMBL/GenBank/DDBJ databases">
        <title>Genomic Encyclopedia of Type Strains, Phase IV (KMG-IV): sequencing the most valuable type-strain genomes for metagenomic binning, comparative biology and taxonomic classification.</title>
        <authorList>
            <person name="Goeker M."/>
        </authorList>
    </citation>
    <scope>NUCLEOTIDE SEQUENCE [LARGE SCALE GENOMIC DNA]</scope>
    <source>
        <strain evidence="2 3">DSM 100301</strain>
    </source>
</reference>
<sequence>MSIKTANLGFPRIGRKRELKFALESYWAGKSSATALLQSARDLRHRHWRLQQEHGIDVIPSNDFSLYDHVLDHVVMVGAGSVANILLGYEEAFLHLSHAVLASRFCARRATASVSALGPIPKARSTIRAFPRMSPVRLKMAACPLRKARMTSNPLIVARPSSTS</sequence>
<evidence type="ECO:0000313" key="3">
    <source>
        <dbReference type="Proteomes" id="UP001235269"/>
    </source>
</evidence>
<gene>
    <name evidence="2" type="ORF">QO005_004669</name>
</gene>
<dbReference type="EMBL" id="JAUSWH010000029">
    <property type="protein sequence ID" value="MDQ0458308.1"/>
    <property type="molecule type" value="Genomic_DNA"/>
</dbReference>
<dbReference type="Proteomes" id="UP001235269">
    <property type="component" value="Unassembled WGS sequence"/>
</dbReference>
<keyword evidence="3" id="KW-1185">Reference proteome</keyword>
<dbReference type="SUPFAM" id="SSF51726">
    <property type="entry name" value="UROD/MetE-like"/>
    <property type="match status" value="1"/>
</dbReference>
<accession>A0ABU0IJ78</accession>
<evidence type="ECO:0000259" key="1">
    <source>
        <dbReference type="Pfam" id="PF08267"/>
    </source>
</evidence>
<comment type="caution">
    <text evidence="2">The sequence shown here is derived from an EMBL/GenBank/DDBJ whole genome shotgun (WGS) entry which is preliminary data.</text>
</comment>
<proteinExistence type="predicted"/>
<feature type="domain" description="Cobalamin-independent methionine synthase MetE N-terminal" evidence="1">
    <location>
        <begin position="5"/>
        <end position="79"/>
    </location>
</feature>